<keyword evidence="3" id="KW-1185">Reference proteome</keyword>
<reference evidence="3" key="1">
    <citation type="journal article" date="2014" name="Proc. Natl. Acad. Sci. U.S.A.">
        <title>Extensive sampling of basidiomycete genomes demonstrates inadequacy of the white-rot/brown-rot paradigm for wood decay fungi.</title>
        <authorList>
            <person name="Riley R."/>
            <person name="Salamov A.A."/>
            <person name="Brown D.W."/>
            <person name="Nagy L.G."/>
            <person name="Floudas D."/>
            <person name="Held B.W."/>
            <person name="Levasseur A."/>
            <person name="Lombard V."/>
            <person name="Morin E."/>
            <person name="Otillar R."/>
            <person name="Lindquist E.A."/>
            <person name="Sun H."/>
            <person name="LaButti K.M."/>
            <person name="Schmutz J."/>
            <person name="Jabbour D."/>
            <person name="Luo H."/>
            <person name="Baker S.E."/>
            <person name="Pisabarro A.G."/>
            <person name="Walton J.D."/>
            <person name="Blanchette R.A."/>
            <person name="Henrissat B."/>
            <person name="Martin F."/>
            <person name="Cullen D."/>
            <person name="Hibbett D.S."/>
            <person name="Grigoriev I.V."/>
        </authorList>
    </citation>
    <scope>NUCLEOTIDE SEQUENCE [LARGE SCALE GENOMIC DNA]</scope>
    <source>
        <strain evidence="3">CBS 339.88</strain>
    </source>
</reference>
<protein>
    <submittedName>
        <fullName evidence="2">Uncharacterized protein</fullName>
    </submittedName>
</protein>
<organism evidence="2 3">
    <name type="scientific">Galerina marginata (strain CBS 339.88)</name>
    <dbReference type="NCBI Taxonomy" id="685588"/>
    <lineage>
        <taxon>Eukaryota</taxon>
        <taxon>Fungi</taxon>
        <taxon>Dikarya</taxon>
        <taxon>Basidiomycota</taxon>
        <taxon>Agaricomycotina</taxon>
        <taxon>Agaricomycetes</taxon>
        <taxon>Agaricomycetidae</taxon>
        <taxon>Agaricales</taxon>
        <taxon>Agaricineae</taxon>
        <taxon>Strophariaceae</taxon>
        <taxon>Galerina</taxon>
    </lineage>
</organism>
<feature type="region of interest" description="Disordered" evidence="1">
    <location>
        <begin position="28"/>
        <end position="88"/>
    </location>
</feature>
<dbReference type="Gene3D" id="3.90.228.10">
    <property type="match status" value="1"/>
</dbReference>
<feature type="compositionally biased region" description="Polar residues" evidence="1">
    <location>
        <begin position="74"/>
        <end position="85"/>
    </location>
</feature>
<proteinExistence type="predicted"/>
<accession>A0A067TEV0</accession>
<gene>
    <name evidence="2" type="ORF">GALMADRAFT_138501</name>
</gene>
<feature type="region of interest" description="Disordered" evidence="1">
    <location>
        <begin position="1"/>
        <end position="20"/>
    </location>
</feature>
<dbReference type="EMBL" id="KL142375">
    <property type="protein sequence ID" value="KDR78414.1"/>
    <property type="molecule type" value="Genomic_DNA"/>
</dbReference>
<dbReference type="OrthoDB" id="9514740at2759"/>
<dbReference type="AlphaFoldDB" id="A0A067TEV0"/>
<feature type="region of interest" description="Disordered" evidence="1">
    <location>
        <begin position="148"/>
        <end position="172"/>
    </location>
</feature>
<dbReference type="HOGENOM" id="CLU_039434_0_1_1"/>
<evidence type="ECO:0000256" key="1">
    <source>
        <dbReference type="SAM" id="MobiDB-lite"/>
    </source>
</evidence>
<evidence type="ECO:0000313" key="2">
    <source>
        <dbReference type="EMBL" id="KDR78414.1"/>
    </source>
</evidence>
<name>A0A067TEV0_GALM3</name>
<evidence type="ECO:0000313" key="3">
    <source>
        <dbReference type="Proteomes" id="UP000027222"/>
    </source>
</evidence>
<feature type="compositionally biased region" description="Acidic residues" evidence="1">
    <location>
        <begin position="28"/>
        <end position="39"/>
    </location>
</feature>
<dbReference type="STRING" id="685588.A0A067TEV0"/>
<sequence>MQDPILPEKVPPKALNPSSEDIVMVDVDDMYSSDDDSIDSFDALSQADDIPEKSDPPSYSVAVPDPLSQPRPESPSTTRNVLQRTTKVENLPSYNKHSMCVICKTRPAYNDGQRTFPTCGTSCAMKLEAASNLPQSTIMQGHINNPYNTRSGSSSHHPYAAGGAWHTRPSSSRPQIKMCEQHFIGQVCRVRPQCQRGGKIYPTCGLTCAAKLHPAGTVEMCDFCKKRPKAVLNGKTYPQCGRTCRDNAKQALAAAANSATCTTCLICWKAPKHGENNDICSPACKAAASGRAPVLIEVPRGHVAFKKVMDVFAESWKKSKASASSPRIKKIYMIYLKESAIARHKAYRDRTSSPAFFPRKTSETRTWLGISRECGFGDPGNMEPCSSTHCLLCSIIRTSVNKDVFPDGIPTTHILPRAIETASTTRRRASKVVILASAVLGNVAERTELVPPVPPLGYDSVHLYAYSQFGMRVDWGETLVFDVAAINPRYLISFE</sequence>
<dbReference type="Proteomes" id="UP000027222">
    <property type="component" value="Unassembled WGS sequence"/>
</dbReference>